<reference evidence="6 7" key="1">
    <citation type="submission" date="2017-10" db="EMBL/GenBank/DDBJ databases">
        <title>Resolving the taxonomy of Roseburia spp., Eubacterium rectale and Agathobacter spp. through phylogenomic analysis.</title>
        <authorList>
            <person name="Sheridan P.O."/>
            <person name="Walker A.W."/>
            <person name="Duncan S.H."/>
            <person name="Scott K.P."/>
            <person name="Toole P.W.O."/>
            <person name="Luis P."/>
            <person name="Flint H.J."/>
        </authorList>
    </citation>
    <scope>NUCLEOTIDE SEQUENCE [LARGE SCALE GENOMIC DNA]</scope>
    <source>
        <strain evidence="6 7">JK626</strain>
    </source>
</reference>
<dbReference type="Pfam" id="PF25990">
    <property type="entry name" value="Beta-barrel_YknX"/>
    <property type="match status" value="1"/>
</dbReference>
<dbReference type="Gene3D" id="2.40.30.170">
    <property type="match status" value="1"/>
</dbReference>
<dbReference type="RefSeq" id="WP_099392264.1">
    <property type="nucleotide sequence ID" value="NZ_PDYF01000020.1"/>
</dbReference>
<feature type="domain" description="YknX-like barrel-sandwich hybrid" evidence="4">
    <location>
        <begin position="79"/>
        <end position="218"/>
    </location>
</feature>
<dbReference type="AlphaFoldDB" id="A0A2G3DUD7"/>
<gene>
    <name evidence="6" type="ORF">CSX01_09935</name>
</gene>
<feature type="coiled-coil region" evidence="3">
    <location>
        <begin position="117"/>
        <end position="186"/>
    </location>
</feature>
<protein>
    <submittedName>
        <fullName evidence="6">Uncharacterized protein</fullName>
    </submittedName>
</protein>
<dbReference type="EMBL" id="PDYF01000020">
    <property type="protein sequence ID" value="PHU34500.1"/>
    <property type="molecule type" value="Genomic_DNA"/>
</dbReference>
<dbReference type="InterPro" id="IPR058639">
    <property type="entry name" value="BSH_YknX-like"/>
</dbReference>
<evidence type="ECO:0000256" key="2">
    <source>
        <dbReference type="ARBA" id="ARBA00023054"/>
    </source>
</evidence>
<keyword evidence="2 3" id="KW-0175">Coiled coil</keyword>
<name>A0A2G3DUD7_9FIRM</name>
<dbReference type="PROSITE" id="PS51257">
    <property type="entry name" value="PROKAR_LIPOPROTEIN"/>
    <property type="match status" value="1"/>
</dbReference>
<evidence type="ECO:0000256" key="3">
    <source>
        <dbReference type="SAM" id="Coils"/>
    </source>
</evidence>
<comment type="caution">
    <text evidence="6">The sequence shown here is derived from an EMBL/GenBank/DDBJ whole genome shotgun (WGS) entry which is preliminary data.</text>
</comment>
<dbReference type="GO" id="GO:0030313">
    <property type="term" value="C:cell envelope"/>
    <property type="evidence" value="ECO:0007669"/>
    <property type="project" value="UniProtKB-SubCell"/>
</dbReference>
<dbReference type="InterPro" id="IPR058636">
    <property type="entry name" value="Beta-barrel_YknX"/>
</dbReference>
<comment type="subcellular location">
    <subcellularLocation>
        <location evidence="1">Cell envelope</location>
    </subcellularLocation>
</comment>
<dbReference type="PANTHER" id="PTHR32347:SF14">
    <property type="entry name" value="EFFLUX SYSTEM COMPONENT YKNX-RELATED"/>
    <property type="match status" value="1"/>
</dbReference>
<sequence>MKKKIIVLIVAALLVGGGCFVAYKKGLFRGGSKSVDNSAEVYVMTLDEIMGANSSYSSDVFMGVVEGQETSSVTKSTERELDTIFVSEGDTVEKGTPLFSYKTDNLEAENVQYGFDIEGYNLSIQEYNDDIAKKQKELDKITGDTDEDKDKKEALANEIAGLNTDIQIAQNGIDQTNAKIEENNRKINNSVVKSSVSGVVTKIADDTNPYTTDGSFITILGASEMRIKGQINEQNVWAINVDEPVTLRSRVDASQTWTGTITKIDTESKQEKTDSMYSYGGSSENSSTKYPFYVTLDDSEGLMMGQHVYIELGKTDAPEMDFSDGTYIYDYYISYEEDGKPFLWVEDGNRLAKQTIELGDYYEEQMVYAVSGIDKDTKIAYPMDDYKEGMKTVSGQEVQP</sequence>
<evidence type="ECO:0000256" key="1">
    <source>
        <dbReference type="ARBA" id="ARBA00004196"/>
    </source>
</evidence>
<evidence type="ECO:0000313" key="6">
    <source>
        <dbReference type="EMBL" id="PHU34500.1"/>
    </source>
</evidence>
<organism evidence="6 7">
    <name type="scientific">Pseudobutyrivibrio ruminis</name>
    <dbReference type="NCBI Taxonomy" id="46206"/>
    <lineage>
        <taxon>Bacteria</taxon>
        <taxon>Bacillati</taxon>
        <taxon>Bacillota</taxon>
        <taxon>Clostridia</taxon>
        <taxon>Lachnospirales</taxon>
        <taxon>Lachnospiraceae</taxon>
        <taxon>Pseudobutyrivibrio</taxon>
    </lineage>
</organism>
<feature type="domain" description="YknX-like beta-barrel" evidence="5">
    <location>
        <begin position="225"/>
        <end position="311"/>
    </location>
</feature>
<reference evidence="6 7" key="2">
    <citation type="submission" date="2017-10" db="EMBL/GenBank/DDBJ databases">
        <authorList>
            <person name="Banno H."/>
            <person name="Chua N.-H."/>
        </authorList>
    </citation>
    <scope>NUCLEOTIDE SEQUENCE [LARGE SCALE GENOMIC DNA]</scope>
    <source>
        <strain evidence="6 7">JK626</strain>
    </source>
</reference>
<dbReference type="Pfam" id="PF25984">
    <property type="entry name" value="BSH_YknX"/>
    <property type="match status" value="1"/>
</dbReference>
<dbReference type="Proteomes" id="UP000225889">
    <property type="component" value="Unassembled WGS sequence"/>
</dbReference>
<evidence type="ECO:0000313" key="7">
    <source>
        <dbReference type="Proteomes" id="UP000225889"/>
    </source>
</evidence>
<dbReference type="InterPro" id="IPR050465">
    <property type="entry name" value="UPF0194_transport"/>
</dbReference>
<proteinExistence type="predicted"/>
<evidence type="ECO:0000259" key="5">
    <source>
        <dbReference type="Pfam" id="PF25990"/>
    </source>
</evidence>
<accession>A0A2G3DUD7</accession>
<evidence type="ECO:0000259" key="4">
    <source>
        <dbReference type="Pfam" id="PF25984"/>
    </source>
</evidence>
<dbReference type="PANTHER" id="PTHR32347">
    <property type="entry name" value="EFFLUX SYSTEM COMPONENT YKNX-RELATED"/>
    <property type="match status" value="1"/>
</dbReference>